<protein>
    <recommendedName>
        <fullName evidence="1">FERM domain-containing protein 8</fullName>
    </recommendedName>
</protein>
<proteinExistence type="predicted"/>
<dbReference type="PANTHER" id="PTHR13283">
    <property type="entry name" value="KREV INTERACTION TRAPPED 1-RELATED"/>
    <property type="match status" value="1"/>
</dbReference>
<feature type="region of interest" description="Disordered" evidence="2">
    <location>
        <begin position="400"/>
        <end position="437"/>
    </location>
</feature>
<accession>A0A8V0X097</accession>
<dbReference type="PANTHER" id="PTHR13283:SF10">
    <property type="entry name" value="FERM DOMAIN-CONTAINING PROTEIN 8"/>
    <property type="match status" value="1"/>
</dbReference>
<dbReference type="GeneID" id="107051366"/>
<reference evidence="4" key="1">
    <citation type="submission" date="2020-11" db="EMBL/GenBank/DDBJ databases">
        <title>Gallus gallus (Chicken) genome, bGalGal1, GRCg7b, maternal haplotype autosomes + Z &amp; W.</title>
        <authorList>
            <person name="Warren W."/>
            <person name="Formenti G."/>
            <person name="Fedrigo O."/>
            <person name="Haase B."/>
            <person name="Mountcastle J."/>
            <person name="Balacco J."/>
            <person name="Tracey A."/>
            <person name="Schneider V."/>
            <person name="Okimoto R."/>
            <person name="Cheng H."/>
            <person name="Hawken R."/>
            <person name="Howe K."/>
            <person name="Jarvis E.D."/>
        </authorList>
    </citation>
    <scope>NUCLEOTIDE SEQUENCE [LARGE SCALE GENOMIC DNA]</scope>
    <source>
        <strain evidence="4">Broiler</strain>
    </source>
</reference>
<dbReference type="InterPro" id="IPR057096">
    <property type="entry name" value="KRIT1_FRMD8_FERM_C"/>
</dbReference>
<evidence type="ECO:0000259" key="3">
    <source>
        <dbReference type="PROSITE" id="PS50057"/>
    </source>
</evidence>
<dbReference type="GO" id="GO:0090090">
    <property type="term" value="P:negative regulation of canonical Wnt signaling pathway"/>
    <property type="evidence" value="ECO:0000318"/>
    <property type="project" value="GO_Central"/>
</dbReference>
<dbReference type="InterPro" id="IPR051594">
    <property type="entry name" value="KRIT1/FRMD8"/>
</dbReference>
<dbReference type="SMR" id="A0A8V0X097"/>
<dbReference type="InterPro" id="IPR014352">
    <property type="entry name" value="FERM/acyl-CoA-bd_prot_sf"/>
</dbReference>
<dbReference type="OMA" id="GCAFFYG"/>
<dbReference type="CTD" id="83786"/>
<dbReference type="InterPro" id="IPR011993">
    <property type="entry name" value="PH-like_dom_sf"/>
</dbReference>
<reference evidence="4" key="2">
    <citation type="submission" date="2025-08" db="UniProtKB">
        <authorList>
            <consortium name="Ensembl"/>
        </authorList>
    </citation>
    <scope>IDENTIFICATION</scope>
    <source>
        <strain evidence="4">broiler</strain>
    </source>
</reference>
<dbReference type="Proteomes" id="UP000000539">
    <property type="component" value="Chromosome 39"/>
</dbReference>
<dbReference type="Pfam" id="PF00373">
    <property type="entry name" value="FERM_M"/>
    <property type="match status" value="1"/>
</dbReference>
<dbReference type="RefSeq" id="XP_046761051.1">
    <property type="nucleotide sequence ID" value="XM_046905095.1"/>
</dbReference>
<keyword evidence="5" id="KW-1185">Reference proteome</keyword>
<dbReference type="Gene3D" id="2.30.29.30">
    <property type="entry name" value="Pleckstrin-homology domain (PH domain)/Phosphotyrosine-binding domain (PTB)"/>
    <property type="match status" value="1"/>
</dbReference>
<evidence type="ECO:0000256" key="2">
    <source>
        <dbReference type="SAM" id="MobiDB-lite"/>
    </source>
</evidence>
<dbReference type="RefSeq" id="XP_046761050.1">
    <property type="nucleotide sequence ID" value="XM_046905094.1"/>
</dbReference>
<sequence length="437" mass="47100">MEPEPEPEPEAAASGAVAAVRVFLPDGSAVPLALPPPVLGLTAAVLLRCLWDTAGLGPEGCAAMALWLVSGLLEVQLKPRQQPFRLRRQWAELVLRLSDAPPGAVARDEPCLHLRRNVFFPKHKELELQDEAVLRLLVAEARGHLRGGRWPLPPQEAVELGGLQCRLHFGPFQPGQHSAESLRPALEELLPPTPRGRFWGSLRRRPPGPPPEELLNAFSRTPGPETPPAELLRSFLQGCHRLHGYGCAFFPGAIDRPPGGLLGRGGLRPVNVAVGLEGVTIIDAREKHVLLTLSYPELSWELVGAVGQDGDAAEGLGGADAAEPPQLWLEFDGEQEGARVNRLLRVLSPQAELMSALIECCIALGGTEPPLSPPQRRPRPQRLATIDYVEDGAELRRVKPPRRSASFFGRMGVRGGSEDEAAGGAPGAPQDRTGEPH</sequence>
<dbReference type="Gene3D" id="3.10.20.90">
    <property type="entry name" value="Phosphatidylinositol 3-kinase Catalytic Subunit, Chain A, domain 1"/>
    <property type="match status" value="1"/>
</dbReference>
<name>A0A8V0X097_CHICK</name>
<dbReference type="PROSITE" id="PS50057">
    <property type="entry name" value="FERM_3"/>
    <property type="match status" value="1"/>
</dbReference>
<dbReference type="GO" id="GO:0005886">
    <property type="term" value="C:plasma membrane"/>
    <property type="evidence" value="ECO:0000318"/>
    <property type="project" value="GO_Central"/>
</dbReference>
<dbReference type="InterPro" id="IPR019748">
    <property type="entry name" value="FERM_central"/>
</dbReference>
<evidence type="ECO:0000313" key="4">
    <source>
        <dbReference type="Ensembl" id="ENSGALP00010000541.1"/>
    </source>
</evidence>
<dbReference type="Ensembl" id="ENSGALT00010001026.1">
    <property type="protein sequence ID" value="ENSGALP00010000541.1"/>
    <property type="gene ID" value="ENSGALG00010000491.1"/>
</dbReference>
<reference evidence="4" key="3">
    <citation type="submission" date="2025-09" db="UniProtKB">
        <authorList>
            <consortium name="Ensembl"/>
        </authorList>
    </citation>
    <scope>IDENTIFICATION</scope>
    <source>
        <strain evidence="4">broiler</strain>
    </source>
</reference>
<evidence type="ECO:0000256" key="1">
    <source>
        <dbReference type="ARBA" id="ARBA00039547"/>
    </source>
</evidence>
<dbReference type="Pfam" id="PF24522">
    <property type="entry name" value="KRIT1_FRMD8_FERM_C"/>
    <property type="match status" value="1"/>
</dbReference>
<dbReference type="GeneTree" id="ENSGT00530000063721"/>
<feature type="domain" description="FERM" evidence="3">
    <location>
        <begin position="18"/>
        <end position="358"/>
    </location>
</feature>
<dbReference type="SUPFAM" id="SSF47031">
    <property type="entry name" value="Second domain of FERM"/>
    <property type="match status" value="1"/>
</dbReference>
<dbReference type="AlphaFoldDB" id="A0A8V0X097"/>
<dbReference type="OrthoDB" id="2142533at2759"/>
<organism evidence="4 5">
    <name type="scientific">Gallus gallus</name>
    <name type="common">Chicken</name>
    <dbReference type="NCBI Taxonomy" id="9031"/>
    <lineage>
        <taxon>Eukaryota</taxon>
        <taxon>Metazoa</taxon>
        <taxon>Chordata</taxon>
        <taxon>Craniata</taxon>
        <taxon>Vertebrata</taxon>
        <taxon>Euteleostomi</taxon>
        <taxon>Archelosauria</taxon>
        <taxon>Archosauria</taxon>
        <taxon>Dinosauria</taxon>
        <taxon>Saurischia</taxon>
        <taxon>Theropoda</taxon>
        <taxon>Coelurosauria</taxon>
        <taxon>Aves</taxon>
        <taxon>Neognathae</taxon>
        <taxon>Galloanserae</taxon>
        <taxon>Galliformes</taxon>
        <taxon>Phasianidae</taxon>
        <taxon>Phasianinae</taxon>
        <taxon>Gallus</taxon>
    </lineage>
</organism>
<dbReference type="Gene3D" id="1.20.80.10">
    <property type="match status" value="1"/>
</dbReference>
<dbReference type="InterPro" id="IPR000299">
    <property type="entry name" value="FERM_domain"/>
</dbReference>
<gene>
    <name evidence="4" type="primary">FRMD8</name>
</gene>
<evidence type="ECO:0000313" key="5">
    <source>
        <dbReference type="Proteomes" id="UP000000539"/>
    </source>
</evidence>
<dbReference type="InterPro" id="IPR035963">
    <property type="entry name" value="FERM_2"/>
</dbReference>